<protein>
    <submittedName>
        <fullName evidence="1">Uncharacterized protein</fullName>
    </submittedName>
</protein>
<gene>
    <name evidence="1" type="ORF">LEP1GSC103_1914</name>
</gene>
<reference evidence="1 2" key="1">
    <citation type="submission" date="2013-04" db="EMBL/GenBank/DDBJ databases">
        <authorList>
            <person name="Harkins D.M."/>
            <person name="Durkin A.S."/>
            <person name="Brinkac L.M."/>
            <person name="Haft D.H."/>
            <person name="Selengut J.D."/>
            <person name="Sanka R."/>
            <person name="DePew J."/>
            <person name="Purushe J."/>
            <person name="Chanthongthip A."/>
            <person name="Lattana O."/>
            <person name="Phetsouvanh R."/>
            <person name="Newton P.N."/>
            <person name="Vinetz J.M."/>
            <person name="Sutton G.G."/>
            <person name="Nierman W.C."/>
            <person name="Fouts D.E."/>
        </authorList>
    </citation>
    <scope>NUCLEOTIDE SEQUENCE [LARGE SCALE GENOMIC DNA]</scope>
    <source>
        <strain evidence="1 2">UI 09931</strain>
    </source>
</reference>
<evidence type="ECO:0000313" key="1">
    <source>
        <dbReference type="EMBL" id="EPG56705.1"/>
    </source>
</evidence>
<comment type="caution">
    <text evidence="1">The sequence shown here is derived from an EMBL/GenBank/DDBJ whole genome shotgun (WGS) entry which is preliminary data.</text>
</comment>
<organism evidence="1 2">
    <name type="scientific">Leptospira borgpetersenii serovar Javanica str. UI 09931</name>
    <dbReference type="NCBI Taxonomy" id="1049767"/>
    <lineage>
        <taxon>Bacteria</taxon>
        <taxon>Pseudomonadati</taxon>
        <taxon>Spirochaetota</taxon>
        <taxon>Spirochaetia</taxon>
        <taxon>Leptospirales</taxon>
        <taxon>Leptospiraceae</taxon>
        <taxon>Leptospira</taxon>
    </lineage>
</organism>
<dbReference type="AlphaFoldDB" id="A0AAV3J866"/>
<sequence>MFCSVNSIQESNECEFDIRILQLDLSNKVNWGIGTNCKKVWANSVFAGKEWDHTETKAHGIRKTFKKNPFETAIKAETDSPLK</sequence>
<dbReference type="Proteomes" id="UP000014570">
    <property type="component" value="Unassembled WGS sequence"/>
</dbReference>
<proteinExistence type="predicted"/>
<evidence type="ECO:0000313" key="2">
    <source>
        <dbReference type="Proteomes" id="UP000014570"/>
    </source>
</evidence>
<accession>A0AAV3J866</accession>
<name>A0AAV3J866_LEPBO</name>
<dbReference type="EMBL" id="AHNP02000011">
    <property type="protein sequence ID" value="EPG56705.1"/>
    <property type="molecule type" value="Genomic_DNA"/>
</dbReference>